<dbReference type="AlphaFoldDB" id="A0A1I5Y9G5"/>
<evidence type="ECO:0000256" key="3">
    <source>
        <dbReference type="ARBA" id="ARBA00022692"/>
    </source>
</evidence>
<name>A0A1I5Y9G5_9LACT</name>
<protein>
    <submittedName>
        <fullName evidence="8">MFS transporter, DHA2 family, multidrug resistance protein</fullName>
    </submittedName>
</protein>
<reference evidence="8 9" key="1">
    <citation type="submission" date="2016-10" db="EMBL/GenBank/DDBJ databases">
        <authorList>
            <person name="de Groot N.N."/>
        </authorList>
    </citation>
    <scope>NUCLEOTIDE SEQUENCE [LARGE SCALE GENOMIC DNA]</scope>
    <source>
        <strain evidence="8 9">DSM 20581</strain>
    </source>
</reference>
<keyword evidence="2" id="KW-0813">Transport</keyword>
<dbReference type="InterPro" id="IPR020846">
    <property type="entry name" value="MFS_dom"/>
</dbReference>
<feature type="transmembrane region" description="Helical" evidence="6">
    <location>
        <begin position="163"/>
        <end position="181"/>
    </location>
</feature>
<dbReference type="Gene3D" id="1.20.1720.10">
    <property type="entry name" value="Multidrug resistance protein D"/>
    <property type="match status" value="1"/>
</dbReference>
<feature type="transmembrane region" description="Helical" evidence="6">
    <location>
        <begin position="12"/>
        <end position="30"/>
    </location>
</feature>
<feature type="transmembrane region" description="Helical" evidence="6">
    <location>
        <begin position="355"/>
        <end position="375"/>
    </location>
</feature>
<dbReference type="STRING" id="82801.SAMN04488506_1828"/>
<evidence type="ECO:0000313" key="9">
    <source>
        <dbReference type="Proteomes" id="UP000199136"/>
    </source>
</evidence>
<dbReference type="GO" id="GO:0005886">
    <property type="term" value="C:plasma membrane"/>
    <property type="evidence" value="ECO:0007669"/>
    <property type="project" value="UniProtKB-SubCell"/>
</dbReference>
<feature type="transmembrane region" description="Helical" evidence="6">
    <location>
        <begin position="329"/>
        <end position="349"/>
    </location>
</feature>
<gene>
    <name evidence="8" type="ORF">SAMN04488506_1828</name>
</gene>
<evidence type="ECO:0000256" key="2">
    <source>
        <dbReference type="ARBA" id="ARBA00022448"/>
    </source>
</evidence>
<feature type="domain" description="Major facilitator superfamily (MFS) profile" evidence="7">
    <location>
        <begin position="11"/>
        <end position="455"/>
    </location>
</feature>
<dbReference type="Pfam" id="PF07690">
    <property type="entry name" value="MFS_1"/>
    <property type="match status" value="1"/>
</dbReference>
<feature type="transmembrane region" description="Helical" evidence="6">
    <location>
        <begin position="431"/>
        <end position="451"/>
    </location>
</feature>
<keyword evidence="5 6" id="KW-0472">Membrane</keyword>
<comment type="subcellular location">
    <subcellularLocation>
        <location evidence="1">Cell membrane</location>
        <topology evidence="1">Multi-pass membrane protein</topology>
    </subcellularLocation>
</comment>
<dbReference type="PANTHER" id="PTHR42718">
    <property type="entry name" value="MAJOR FACILITATOR SUPERFAMILY MULTIDRUG TRANSPORTER MFSC"/>
    <property type="match status" value="1"/>
</dbReference>
<evidence type="ECO:0000256" key="4">
    <source>
        <dbReference type="ARBA" id="ARBA00022989"/>
    </source>
</evidence>
<keyword evidence="4 6" id="KW-1133">Transmembrane helix</keyword>
<dbReference type="CDD" id="cd17321">
    <property type="entry name" value="MFS_MMR_MDR_like"/>
    <property type="match status" value="1"/>
</dbReference>
<organism evidence="8 9">
    <name type="scientific">Desemzia incerta</name>
    <dbReference type="NCBI Taxonomy" id="82801"/>
    <lineage>
        <taxon>Bacteria</taxon>
        <taxon>Bacillati</taxon>
        <taxon>Bacillota</taxon>
        <taxon>Bacilli</taxon>
        <taxon>Lactobacillales</taxon>
        <taxon>Carnobacteriaceae</taxon>
        <taxon>Desemzia</taxon>
    </lineage>
</organism>
<dbReference type="EMBL" id="FOXW01000007">
    <property type="protein sequence ID" value="SFQ40557.1"/>
    <property type="molecule type" value="Genomic_DNA"/>
</dbReference>
<evidence type="ECO:0000256" key="6">
    <source>
        <dbReference type="SAM" id="Phobius"/>
    </source>
</evidence>
<evidence type="ECO:0000259" key="7">
    <source>
        <dbReference type="PROSITE" id="PS50850"/>
    </source>
</evidence>
<feature type="transmembrane region" description="Helical" evidence="6">
    <location>
        <begin position="396"/>
        <end position="419"/>
    </location>
</feature>
<evidence type="ECO:0000256" key="5">
    <source>
        <dbReference type="ARBA" id="ARBA00023136"/>
    </source>
</evidence>
<dbReference type="PANTHER" id="PTHR42718:SF9">
    <property type="entry name" value="MAJOR FACILITATOR SUPERFAMILY MULTIDRUG TRANSPORTER MFSC"/>
    <property type="match status" value="1"/>
</dbReference>
<evidence type="ECO:0000256" key="1">
    <source>
        <dbReference type="ARBA" id="ARBA00004651"/>
    </source>
</evidence>
<keyword evidence="9" id="KW-1185">Reference proteome</keyword>
<dbReference type="PROSITE" id="PS50850">
    <property type="entry name" value="MFS"/>
    <property type="match status" value="1"/>
</dbReference>
<dbReference type="InterPro" id="IPR011701">
    <property type="entry name" value="MFS"/>
</dbReference>
<feature type="transmembrane region" description="Helical" evidence="6">
    <location>
        <begin position="297"/>
        <end position="317"/>
    </location>
</feature>
<dbReference type="InterPro" id="IPR036259">
    <property type="entry name" value="MFS_trans_sf"/>
</dbReference>
<feature type="transmembrane region" description="Helical" evidence="6">
    <location>
        <begin position="197"/>
        <end position="216"/>
    </location>
</feature>
<sequence>MEQEYKGNNRLIAGIVMGVITFWLFAQTMLNIGPAVQQDLGISAGVLNISVSLTALFSGMFMVGAGSLADRIGRVKMTNIGMVLSITGSLFIVVAQGAPLLILGRIIQGLSAAAIMPSTMALMKVYFDGKERQRALSYWSIGSWGGSGLTSLFAGLVASTLGWRAIFILSIVITVIGMMLLKGTPESKVEAIGSQKFDFSGLMAFVVMMLSFNLYITNGSALGWTSLAGLGLIAVFLLSTLVFVKLETSKDNSLIDFSLFKNKAYAGATLSNFLLNAAAGTLIVVNTYAQSGRGFTSFQTGLLTIGYLVFVLIAIRMGEKFLQKYGARMPMLASAVITAIGIALMSLTFLPNSLYIIFIIVGYALFGFGLGIYATPSTDTAVSNAPAEKVAVASGVYKMASSLGGAIGVAISASVFAAVNADGHVHEAGSIGLLVNILFVVIAFLSVFFTTPKDHADAVHSTTK</sequence>
<feature type="transmembrane region" description="Helical" evidence="6">
    <location>
        <begin position="264"/>
        <end position="285"/>
    </location>
</feature>
<keyword evidence="3 6" id="KW-0812">Transmembrane</keyword>
<feature type="transmembrane region" description="Helical" evidence="6">
    <location>
        <begin position="135"/>
        <end position="157"/>
    </location>
</feature>
<dbReference type="SUPFAM" id="SSF103473">
    <property type="entry name" value="MFS general substrate transporter"/>
    <property type="match status" value="1"/>
</dbReference>
<dbReference type="Proteomes" id="UP000199136">
    <property type="component" value="Unassembled WGS sequence"/>
</dbReference>
<proteinExistence type="predicted"/>
<dbReference type="GO" id="GO:0022857">
    <property type="term" value="F:transmembrane transporter activity"/>
    <property type="evidence" value="ECO:0007669"/>
    <property type="project" value="InterPro"/>
</dbReference>
<feature type="transmembrane region" description="Helical" evidence="6">
    <location>
        <begin position="222"/>
        <end position="244"/>
    </location>
</feature>
<dbReference type="Gene3D" id="1.20.1250.20">
    <property type="entry name" value="MFS general substrate transporter like domains"/>
    <property type="match status" value="1"/>
</dbReference>
<feature type="transmembrane region" description="Helical" evidence="6">
    <location>
        <begin position="42"/>
        <end position="65"/>
    </location>
</feature>
<evidence type="ECO:0000313" key="8">
    <source>
        <dbReference type="EMBL" id="SFQ40557.1"/>
    </source>
</evidence>
<feature type="transmembrane region" description="Helical" evidence="6">
    <location>
        <begin position="77"/>
        <end position="96"/>
    </location>
</feature>
<feature type="transmembrane region" description="Helical" evidence="6">
    <location>
        <begin position="102"/>
        <end position="123"/>
    </location>
</feature>
<accession>A0A1I5Y9G5</accession>